<comment type="caution">
    <text evidence="1">The sequence shown here is derived from an EMBL/GenBank/DDBJ whole genome shotgun (WGS) entry which is preliminary data.</text>
</comment>
<dbReference type="AlphaFoldDB" id="A0A1X0ZTZ8"/>
<name>A0A1X0ZTZ8_PSEPU</name>
<dbReference type="RefSeq" id="WP_143515222.1">
    <property type="nucleotide sequence ID" value="NZ_NBWC01000024.1"/>
</dbReference>
<evidence type="ECO:0000313" key="2">
    <source>
        <dbReference type="Proteomes" id="UP000193675"/>
    </source>
</evidence>
<gene>
    <name evidence="1" type="ORF">B7H17_16770</name>
</gene>
<organism evidence="1 2">
    <name type="scientific">Pseudomonas putida</name>
    <name type="common">Arthrobacter siderocapsulatus</name>
    <dbReference type="NCBI Taxonomy" id="303"/>
    <lineage>
        <taxon>Bacteria</taxon>
        <taxon>Pseudomonadati</taxon>
        <taxon>Pseudomonadota</taxon>
        <taxon>Gammaproteobacteria</taxon>
        <taxon>Pseudomonadales</taxon>
        <taxon>Pseudomonadaceae</taxon>
        <taxon>Pseudomonas</taxon>
    </lineage>
</organism>
<dbReference type="EMBL" id="NBWC01000024">
    <property type="protein sequence ID" value="ORL63001.1"/>
    <property type="molecule type" value="Genomic_DNA"/>
</dbReference>
<evidence type="ECO:0000313" key="1">
    <source>
        <dbReference type="EMBL" id="ORL63001.1"/>
    </source>
</evidence>
<reference evidence="1 2" key="1">
    <citation type="submission" date="2017-04" db="EMBL/GenBank/DDBJ databases">
        <title>Presence of VIM-2 positive Pseudomonas species in chickens and their surrounding environment.</title>
        <authorList>
            <person name="Zhang R."/>
        </authorList>
    </citation>
    <scope>NUCLEOTIDE SEQUENCE [LARGE SCALE GENOMIC DNA]</scope>
    <source>
        <strain evidence="1 2">DZ-C18</strain>
    </source>
</reference>
<dbReference type="Proteomes" id="UP000193675">
    <property type="component" value="Unassembled WGS sequence"/>
</dbReference>
<protein>
    <submittedName>
        <fullName evidence="1">Uncharacterized protein</fullName>
    </submittedName>
</protein>
<accession>A0A1X0ZTZ8</accession>
<proteinExistence type="predicted"/>
<sequence>MSEDGMFSQDDLLQSFASVDEFAGCYFFQHKLPKVVYEYCLKSTGRQDLLVISEGLSDRAFAVELVKQVPESLIQGETAIFDIYPNKYGFTHAIVVPNTYHGSLKGRLENKRENLFLCIPIHRCEFSGRETEGEFKEMIQRIIPVFRWDRAVCPKLKVYFDNPQAEAGTHEVGVLMKYSTLLTEIENLNGVASGFIEITNFKEKVVEVLSPKKDEFTLIRDRKNEELLRHSQLVEALSDFVLVG</sequence>
<dbReference type="OrthoDB" id="8482021at2"/>